<dbReference type="Gene3D" id="3.10.450.50">
    <property type="match status" value="1"/>
</dbReference>
<dbReference type="InterPro" id="IPR032710">
    <property type="entry name" value="NTF2-like_dom_sf"/>
</dbReference>
<dbReference type="AlphaFoldDB" id="A0A3P1T356"/>
<dbReference type="EMBL" id="RQZG01000017">
    <property type="protein sequence ID" value="RRD03728.1"/>
    <property type="molecule type" value="Genomic_DNA"/>
</dbReference>
<feature type="domain" description="SnoaL-like" evidence="1">
    <location>
        <begin position="14"/>
        <end position="117"/>
    </location>
</feature>
<protein>
    <submittedName>
        <fullName evidence="2">Nuclear transport factor 2 family protein</fullName>
    </submittedName>
</protein>
<reference evidence="2 3" key="1">
    <citation type="submission" date="2018-11" db="EMBL/GenBank/DDBJ databases">
        <title>Genomes From Bacteria Associated with the Canine Oral Cavity: a Test Case for Automated Genome-Based Taxonomic Assignment.</title>
        <authorList>
            <person name="Coil D.A."/>
            <person name="Jospin G."/>
            <person name="Darling A.E."/>
            <person name="Wallis C."/>
            <person name="Davis I.J."/>
            <person name="Harris S."/>
            <person name="Eisen J.A."/>
            <person name="Holcombe L.J."/>
            <person name="O'Flynn C."/>
        </authorList>
    </citation>
    <scope>NUCLEOTIDE SEQUENCE [LARGE SCALE GENOMIC DNA]</scope>
    <source>
        <strain evidence="2 3">OH887_COT-365</strain>
    </source>
</reference>
<evidence type="ECO:0000259" key="1">
    <source>
        <dbReference type="Pfam" id="PF12680"/>
    </source>
</evidence>
<dbReference type="Pfam" id="PF12680">
    <property type="entry name" value="SnoaL_2"/>
    <property type="match status" value="1"/>
</dbReference>
<dbReference type="InterPro" id="IPR037401">
    <property type="entry name" value="SnoaL-like"/>
</dbReference>
<name>A0A3P1T356_9ACTN</name>
<dbReference type="SUPFAM" id="SSF54427">
    <property type="entry name" value="NTF2-like"/>
    <property type="match status" value="1"/>
</dbReference>
<dbReference type="Proteomes" id="UP000280819">
    <property type="component" value="Unassembled WGS sequence"/>
</dbReference>
<dbReference type="RefSeq" id="WP_124845603.1">
    <property type="nucleotide sequence ID" value="NZ_RQZG01000017.1"/>
</dbReference>
<evidence type="ECO:0000313" key="2">
    <source>
        <dbReference type="EMBL" id="RRD03728.1"/>
    </source>
</evidence>
<comment type="caution">
    <text evidence="2">The sequence shown here is derived from an EMBL/GenBank/DDBJ whole genome shotgun (WGS) entry which is preliminary data.</text>
</comment>
<accession>A0A3P1T356</accession>
<dbReference type="OrthoDB" id="9808719at2"/>
<organism evidence="2 3">
    <name type="scientific">Arachnia propionica</name>
    <dbReference type="NCBI Taxonomy" id="1750"/>
    <lineage>
        <taxon>Bacteria</taxon>
        <taxon>Bacillati</taxon>
        <taxon>Actinomycetota</taxon>
        <taxon>Actinomycetes</taxon>
        <taxon>Propionibacteriales</taxon>
        <taxon>Propionibacteriaceae</taxon>
        <taxon>Arachnia</taxon>
    </lineage>
</organism>
<gene>
    <name evidence="2" type="ORF">EII34_13060</name>
</gene>
<sequence length="125" mass="13867">MTMQRKTTQFADEYLRTWTEPDQQHRNALIEQIWAPDGVMSVSSLGITITGVADIAAHITRVHDDMIAGKGLRFVYDQEVASGDATLLRWSMLTPQGEVAGRGVDVVFRDTDGKVTAVHMFMGID</sequence>
<evidence type="ECO:0000313" key="3">
    <source>
        <dbReference type="Proteomes" id="UP000280819"/>
    </source>
</evidence>
<proteinExistence type="predicted"/>